<feature type="transmembrane region" description="Helical" evidence="1">
    <location>
        <begin position="243"/>
        <end position="269"/>
    </location>
</feature>
<feature type="transmembrane region" description="Helical" evidence="1">
    <location>
        <begin position="151"/>
        <end position="170"/>
    </location>
</feature>
<feature type="transmembrane region" description="Helical" evidence="1">
    <location>
        <begin position="122"/>
        <end position="139"/>
    </location>
</feature>
<dbReference type="AlphaFoldDB" id="A0A1G2RLI5"/>
<gene>
    <name evidence="2" type="ORF">A3B24_02890</name>
</gene>
<sequence>MLWLLFVISSYLIYAAVVLVDKYLLSGAKMHPAAFTFYIGALGMLAFVLVPFVGFVIPSPLQLFLSIGAGASLVYAIFWFAKGVQKYEPSRIIPAMGGFSSILVFLFLLATTKGETLLSVPQFASLGLLIMGTVLITYEKGKGVSLGSLKIAFINATFFALAFVMAKYIYLSQPFWSGFILMRLGGLLVALLFLLWFKEVRHEVLWGKETKRLPFWENPRVASIFVVSQGAGAGAEILRNLGIFLVPVALLPFINALLGIQYVAILVFAALLSWKFPHVLREHVSKDTVSQKVLAILLMALGLGLLTV</sequence>
<feature type="transmembrane region" description="Helical" evidence="1">
    <location>
        <begin position="6"/>
        <end position="25"/>
    </location>
</feature>
<dbReference type="EMBL" id="MHUG01000008">
    <property type="protein sequence ID" value="OHA73725.1"/>
    <property type="molecule type" value="Genomic_DNA"/>
</dbReference>
<evidence type="ECO:0000313" key="3">
    <source>
        <dbReference type="Proteomes" id="UP000176917"/>
    </source>
</evidence>
<feature type="transmembrane region" description="Helical" evidence="1">
    <location>
        <begin position="289"/>
        <end position="307"/>
    </location>
</feature>
<comment type="caution">
    <text evidence="2">The sequence shown here is derived from an EMBL/GenBank/DDBJ whole genome shotgun (WGS) entry which is preliminary data.</text>
</comment>
<protein>
    <recommendedName>
        <fullName evidence="4">EamA domain-containing protein</fullName>
    </recommendedName>
</protein>
<feature type="transmembrane region" description="Helical" evidence="1">
    <location>
        <begin position="63"/>
        <end position="80"/>
    </location>
</feature>
<evidence type="ECO:0000256" key="1">
    <source>
        <dbReference type="SAM" id="Phobius"/>
    </source>
</evidence>
<proteinExistence type="predicted"/>
<feature type="transmembrane region" description="Helical" evidence="1">
    <location>
        <begin position="37"/>
        <end position="57"/>
    </location>
</feature>
<keyword evidence="1" id="KW-0472">Membrane</keyword>
<feature type="transmembrane region" description="Helical" evidence="1">
    <location>
        <begin position="92"/>
        <end position="110"/>
    </location>
</feature>
<organism evidence="2 3">
    <name type="scientific">Candidatus Wildermuthbacteria bacterium RIFCSPLOWO2_01_FULL_48_16</name>
    <dbReference type="NCBI Taxonomy" id="1802461"/>
    <lineage>
        <taxon>Bacteria</taxon>
        <taxon>Candidatus Wildermuthiibacteriota</taxon>
    </lineage>
</organism>
<reference evidence="2 3" key="1">
    <citation type="journal article" date="2016" name="Nat. Commun.">
        <title>Thousands of microbial genomes shed light on interconnected biogeochemical processes in an aquifer system.</title>
        <authorList>
            <person name="Anantharaman K."/>
            <person name="Brown C.T."/>
            <person name="Hug L.A."/>
            <person name="Sharon I."/>
            <person name="Castelle C.J."/>
            <person name="Probst A.J."/>
            <person name="Thomas B.C."/>
            <person name="Singh A."/>
            <person name="Wilkins M.J."/>
            <person name="Karaoz U."/>
            <person name="Brodie E.L."/>
            <person name="Williams K.H."/>
            <person name="Hubbard S.S."/>
            <person name="Banfield J.F."/>
        </authorList>
    </citation>
    <scope>NUCLEOTIDE SEQUENCE [LARGE SCALE GENOMIC DNA]</scope>
</reference>
<evidence type="ECO:0000313" key="2">
    <source>
        <dbReference type="EMBL" id="OHA73725.1"/>
    </source>
</evidence>
<dbReference type="STRING" id="1802461.A3B24_02890"/>
<keyword evidence="1" id="KW-0812">Transmembrane</keyword>
<feature type="transmembrane region" description="Helical" evidence="1">
    <location>
        <begin position="176"/>
        <end position="197"/>
    </location>
</feature>
<name>A0A1G2RLI5_9BACT</name>
<keyword evidence="1" id="KW-1133">Transmembrane helix</keyword>
<evidence type="ECO:0008006" key="4">
    <source>
        <dbReference type="Google" id="ProtNLM"/>
    </source>
</evidence>
<accession>A0A1G2RLI5</accession>
<dbReference type="Proteomes" id="UP000176917">
    <property type="component" value="Unassembled WGS sequence"/>
</dbReference>